<proteinExistence type="predicted"/>
<evidence type="ECO:0000256" key="6">
    <source>
        <dbReference type="ARBA" id="ARBA00022989"/>
    </source>
</evidence>
<keyword evidence="3" id="KW-0812">Transmembrane</keyword>
<dbReference type="Pfam" id="PF00560">
    <property type="entry name" value="LRR_1"/>
    <property type="match status" value="2"/>
</dbReference>
<dbReference type="InterPro" id="IPR001611">
    <property type="entry name" value="Leu-rich_rpt"/>
</dbReference>
<comment type="subcellular location">
    <subcellularLocation>
        <location evidence="1">Membrane</location>
        <topology evidence="1">Single-pass type I membrane protein</topology>
    </subcellularLocation>
</comment>
<dbReference type="PRINTS" id="PR00019">
    <property type="entry name" value="LEURICHRPT"/>
</dbReference>
<dbReference type="PANTHER" id="PTHR27000:SF642">
    <property type="entry name" value="INACTIVE LEUCINE-RICH REPEAT RECEPTOR KINASE XIAO-RELATED"/>
    <property type="match status" value="1"/>
</dbReference>
<keyword evidence="2" id="KW-0433">Leucine-rich repeat</keyword>
<reference evidence="10 11" key="1">
    <citation type="journal article" date="2019" name="Genome Biol. Evol.">
        <title>Insights into the evolution of the New World diploid cottons (Gossypium, subgenus Houzingenia) based on genome sequencing.</title>
        <authorList>
            <person name="Grover C.E."/>
            <person name="Arick M.A. 2nd"/>
            <person name="Thrash A."/>
            <person name="Conover J.L."/>
            <person name="Sanders W.S."/>
            <person name="Peterson D.G."/>
            <person name="Frelichowski J.E."/>
            <person name="Scheffler J.A."/>
            <person name="Scheffler B.E."/>
            <person name="Wendel J.F."/>
        </authorList>
    </citation>
    <scope>NUCLEOTIDE SEQUENCE [LARGE SCALE GENOMIC DNA]</scope>
    <source>
        <strain evidence="10">8</strain>
        <tissue evidence="10">Leaf</tissue>
    </source>
</reference>
<evidence type="ECO:0000256" key="3">
    <source>
        <dbReference type="ARBA" id="ARBA00022692"/>
    </source>
</evidence>
<keyword evidence="11" id="KW-1185">Reference proteome</keyword>
<dbReference type="Gene3D" id="3.80.10.10">
    <property type="entry name" value="Ribonuclease Inhibitor"/>
    <property type="match status" value="2"/>
</dbReference>
<comment type="caution">
    <text evidence="10">The sequence shown here is derived from an EMBL/GenBank/DDBJ whole genome shotgun (WGS) entry which is preliminary data.</text>
</comment>
<dbReference type="GO" id="GO:0016020">
    <property type="term" value="C:membrane"/>
    <property type="evidence" value="ECO:0007669"/>
    <property type="project" value="UniProtKB-SubCell"/>
</dbReference>
<protein>
    <submittedName>
        <fullName evidence="10">Uncharacterized protein</fullName>
    </submittedName>
</protein>
<keyword evidence="9" id="KW-0325">Glycoprotein</keyword>
<keyword evidence="8" id="KW-0675">Receptor</keyword>
<keyword evidence="5" id="KW-0677">Repeat</keyword>
<gene>
    <name evidence="10" type="ORF">Gotri_012028</name>
</gene>
<evidence type="ECO:0000256" key="1">
    <source>
        <dbReference type="ARBA" id="ARBA00004479"/>
    </source>
</evidence>
<evidence type="ECO:0000256" key="2">
    <source>
        <dbReference type="ARBA" id="ARBA00022614"/>
    </source>
</evidence>
<evidence type="ECO:0000313" key="10">
    <source>
        <dbReference type="EMBL" id="MBA0762422.1"/>
    </source>
</evidence>
<dbReference type="AlphaFoldDB" id="A0A7J9DNV4"/>
<keyword evidence="6" id="KW-1133">Transmembrane helix</keyword>
<dbReference type="InterPro" id="IPR032675">
    <property type="entry name" value="LRR_dom_sf"/>
</dbReference>
<feature type="non-terminal residue" evidence="10">
    <location>
        <position position="244"/>
    </location>
</feature>
<evidence type="ECO:0000313" key="11">
    <source>
        <dbReference type="Proteomes" id="UP000593568"/>
    </source>
</evidence>
<dbReference type="EMBL" id="JABEZW010000004">
    <property type="protein sequence ID" value="MBA0762422.1"/>
    <property type="molecule type" value="Genomic_DNA"/>
</dbReference>
<evidence type="ECO:0000256" key="5">
    <source>
        <dbReference type="ARBA" id="ARBA00022737"/>
    </source>
</evidence>
<dbReference type="SUPFAM" id="SSF52047">
    <property type="entry name" value="RNI-like"/>
    <property type="match status" value="1"/>
</dbReference>
<organism evidence="10 11">
    <name type="scientific">Gossypium trilobum</name>
    <dbReference type="NCBI Taxonomy" id="34281"/>
    <lineage>
        <taxon>Eukaryota</taxon>
        <taxon>Viridiplantae</taxon>
        <taxon>Streptophyta</taxon>
        <taxon>Embryophyta</taxon>
        <taxon>Tracheophyta</taxon>
        <taxon>Spermatophyta</taxon>
        <taxon>Magnoliopsida</taxon>
        <taxon>eudicotyledons</taxon>
        <taxon>Gunneridae</taxon>
        <taxon>Pentapetalae</taxon>
        <taxon>rosids</taxon>
        <taxon>malvids</taxon>
        <taxon>Malvales</taxon>
        <taxon>Malvaceae</taxon>
        <taxon>Malvoideae</taxon>
        <taxon>Gossypium</taxon>
    </lineage>
</organism>
<dbReference type="Pfam" id="PF13855">
    <property type="entry name" value="LRR_8"/>
    <property type="match status" value="1"/>
</dbReference>
<evidence type="ECO:0000256" key="4">
    <source>
        <dbReference type="ARBA" id="ARBA00022729"/>
    </source>
</evidence>
<keyword evidence="7" id="KW-0472">Membrane</keyword>
<dbReference type="Proteomes" id="UP000593568">
    <property type="component" value="Unassembled WGS sequence"/>
</dbReference>
<keyword evidence="4" id="KW-0732">Signal</keyword>
<evidence type="ECO:0000256" key="9">
    <source>
        <dbReference type="ARBA" id="ARBA00023180"/>
    </source>
</evidence>
<evidence type="ECO:0000256" key="7">
    <source>
        <dbReference type="ARBA" id="ARBA00023136"/>
    </source>
</evidence>
<evidence type="ECO:0000256" key="8">
    <source>
        <dbReference type="ARBA" id="ARBA00023170"/>
    </source>
</evidence>
<dbReference type="PANTHER" id="PTHR27000">
    <property type="entry name" value="LEUCINE-RICH REPEAT RECEPTOR-LIKE PROTEIN KINASE FAMILY PROTEIN-RELATED"/>
    <property type="match status" value="1"/>
</dbReference>
<accession>A0A7J9DNV4</accession>
<name>A0A7J9DNV4_9ROSI</name>
<sequence>KPSSIQEVDLSCNNIGDPLPDSIFDLVNLTSLDLSSNNLSGVRKVVPEFCSNLEVLGFRSVEHGLQCNNTPRSRPAAAADQNSVKARSSLLFNLYYFVFQVTKTDGSSYKFRAYALSVSFGCLLLPFIQQDLSNNMISGGISKWKAEGWEGLQLLDLFHNFLATLEQFPGNKLEYLNLHSNLLQGPIVSTCLNKELSAIIISKNKLTGNIPSSICKLSSLSILDLSKNNFCGTIPDCLGNFNYL</sequence>